<dbReference type="Pfam" id="PF11412">
    <property type="entry name" value="DsbD_N"/>
    <property type="match status" value="1"/>
</dbReference>
<dbReference type="Gene3D" id="3.40.30.10">
    <property type="entry name" value="Glutaredoxin"/>
    <property type="match status" value="1"/>
</dbReference>
<feature type="disulfide bond" description="Redox-active" evidence="18">
    <location>
        <begin position="122"/>
        <end position="128"/>
    </location>
</feature>
<evidence type="ECO:0000313" key="21">
    <source>
        <dbReference type="EMBL" id="CAH0532402.1"/>
    </source>
</evidence>
<feature type="transmembrane region" description="Helical" evidence="18">
    <location>
        <begin position="207"/>
        <end position="236"/>
    </location>
</feature>
<dbReference type="InterPro" id="IPR035671">
    <property type="entry name" value="DsbD_gamma"/>
</dbReference>
<keyword evidence="5 18" id="KW-0997">Cell inner membrane</keyword>
<evidence type="ECO:0000256" key="16">
    <source>
        <dbReference type="ARBA" id="ARBA00047388"/>
    </source>
</evidence>
<dbReference type="InterPro" id="IPR036929">
    <property type="entry name" value="DsbDN_sf"/>
</dbReference>
<feature type="signal peptide" evidence="18">
    <location>
        <begin position="1"/>
        <end position="19"/>
    </location>
</feature>
<dbReference type="SUPFAM" id="SSF74863">
    <property type="entry name" value="Thiol:disulfide interchange protein DsbD, N-terminal domain (DsbD-alpha)"/>
    <property type="match status" value="1"/>
</dbReference>
<dbReference type="Gene3D" id="2.60.40.1250">
    <property type="entry name" value="Thiol:disulfide interchange protein DsbD, N-terminal domain"/>
    <property type="match status" value="1"/>
</dbReference>
<comment type="function">
    <text evidence="18">Required to facilitate the formation of correct disulfide bonds in some periplasmic proteins and for the assembly of the periplasmic c-type cytochromes. Acts by transferring electrons from cytoplasmic thioredoxin to the periplasm. This transfer involves a cascade of disulfide bond formation and reduction steps.</text>
</comment>
<gene>
    <name evidence="18 21" type="primary">dsbD</name>
    <name evidence="21" type="ORF">VST7929_00231</name>
</gene>
<evidence type="ECO:0000256" key="7">
    <source>
        <dbReference type="ARBA" id="ARBA00022729"/>
    </source>
</evidence>
<evidence type="ECO:0000256" key="4">
    <source>
        <dbReference type="ARBA" id="ARBA00022475"/>
    </source>
</evidence>
<feature type="transmembrane region" description="Helical" evidence="18">
    <location>
        <begin position="456"/>
        <end position="475"/>
    </location>
</feature>
<evidence type="ECO:0000256" key="15">
    <source>
        <dbReference type="ARBA" id="ARBA00023284"/>
    </source>
</evidence>
<comment type="similarity">
    <text evidence="2 18">Belongs to the thioredoxin family. DsbD subfamily.</text>
</comment>
<comment type="catalytic activity">
    <reaction evidence="17 18">
        <text>[protein]-dithiol + NADP(+) = [protein]-disulfide + NADPH + H(+)</text>
        <dbReference type="Rhea" id="RHEA:18753"/>
        <dbReference type="Rhea" id="RHEA-COMP:10593"/>
        <dbReference type="Rhea" id="RHEA-COMP:10594"/>
        <dbReference type="ChEBI" id="CHEBI:15378"/>
        <dbReference type="ChEBI" id="CHEBI:29950"/>
        <dbReference type="ChEBI" id="CHEBI:50058"/>
        <dbReference type="ChEBI" id="CHEBI:57783"/>
        <dbReference type="ChEBI" id="CHEBI:58349"/>
        <dbReference type="EC" id="1.8.1.8"/>
    </reaction>
</comment>
<evidence type="ECO:0000256" key="3">
    <source>
        <dbReference type="ARBA" id="ARBA00022448"/>
    </source>
</evidence>
<dbReference type="GO" id="GO:0047134">
    <property type="term" value="F:protein-disulfide reductase [NAD(P)H] activity"/>
    <property type="evidence" value="ECO:0007669"/>
    <property type="project" value="UniProtKB-EC"/>
</dbReference>
<feature type="domain" description="Thioredoxin" evidence="20">
    <location>
        <begin position="477"/>
        <end position="605"/>
    </location>
</feature>
<dbReference type="InterPro" id="IPR013766">
    <property type="entry name" value="Thioredoxin_domain"/>
</dbReference>
<dbReference type="EMBL" id="CAKLDI010000001">
    <property type="protein sequence ID" value="CAH0532402.1"/>
    <property type="molecule type" value="Genomic_DNA"/>
</dbReference>
<feature type="compositionally biased region" description="Polar residues" evidence="19">
    <location>
        <begin position="161"/>
        <end position="172"/>
    </location>
</feature>
<dbReference type="PANTHER" id="PTHR32234:SF0">
    <property type="entry name" value="THIOL:DISULFIDE INTERCHANGE PROTEIN DSBD"/>
    <property type="match status" value="1"/>
</dbReference>
<dbReference type="PANTHER" id="PTHR32234">
    <property type="entry name" value="THIOL:DISULFIDE INTERCHANGE PROTEIN DSBD"/>
    <property type="match status" value="1"/>
</dbReference>
<organism evidence="21 22">
    <name type="scientific">Vibrio stylophorae</name>
    <dbReference type="NCBI Taxonomy" id="659351"/>
    <lineage>
        <taxon>Bacteria</taxon>
        <taxon>Pseudomonadati</taxon>
        <taxon>Pseudomonadota</taxon>
        <taxon>Gammaproteobacteria</taxon>
        <taxon>Vibrionales</taxon>
        <taxon>Vibrionaceae</taxon>
        <taxon>Vibrio</taxon>
    </lineage>
</organism>
<evidence type="ECO:0000256" key="13">
    <source>
        <dbReference type="ARBA" id="ARBA00023136"/>
    </source>
</evidence>
<feature type="transmembrane region" description="Helical" evidence="18">
    <location>
        <begin position="284"/>
        <end position="308"/>
    </location>
</feature>
<keyword evidence="22" id="KW-1185">Reference proteome</keyword>
<dbReference type="CDD" id="cd02953">
    <property type="entry name" value="DsbDgamma"/>
    <property type="match status" value="1"/>
</dbReference>
<evidence type="ECO:0000256" key="8">
    <source>
        <dbReference type="ARBA" id="ARBA00022748"/>
    </source>
</evidence>
<comment type="caution">
    <text evidence="18">Lacks conserved residue(s) required for the propagation of feature annotation.</text>
</comment>
<evidence type="ECO:0000256" key="1">
    <source>
        <dbReference type="ARBA" id="ARBA00004429"/>
    </source>
</evidence>
<keyword evidence="7 18" id="KW-0732">Signal</keyword>
<dbReference type="InterPro" id="IPR028250">
    <property type="entry name" value="DsbDN"/>
</dbReference>
<proteinExistence type="inferred from homology"/>
<sequence length="611" mass="66766" precursor="true">MIKRFALFCLLLLSLPTQAGFTLPNQNQAFAPVDQAFPFSFSQQGDRVTLRWDTLPGYYLYQSSLEISGDQAQFKPVTLPVGEQYHDEYFGDVIIYRQPISVDVHLTQASNISTLTVHYQGCAASGFCYPPESKQIPLSALDATQTATSSALTDSDKTDSDNATPRSQSVTAAENHAASKNAITEDTAPFEHSESGQLANQLAQQAWAPLLFLGFGILLAFTPCVFPMYPILAGIVLGPNKRSHGRTFVLAMSYIQGMALTYTLLGLVVAMAGVQFQAALQHPAILGGLSLLFVALALSMFGLFEIQLPSGLQTKLSELSQGQKQGQLGGVFLMGAISGLICSPCTTAPLSGALLYVAQTGDLMTGAITLYMLALGMGIPLLIVAMFGNHLLPRAGSWMNHIKTLFGFILLAVPLYLMERIVPQLLSIGLWLLLGLAFAAWLICLQRQLTHGLAKVALFAIALLVGIGTLSQSLVQYQSYQQSQKLSFIRIDNSAELQHQLTLAQQANQPVMLDFYADWCRACIEFEHKTFSQTKVQQALHGVRMLQIDATDNLPEHQALMKQLNVQGLPTILFWNDQGELLPAATITGFQGPERFVQHLQQFEIQSKMTN</sequence>
<feature type="disulfide bond" description="Redox-active" evidence="18">
    <location>
        <begin position="520"/>
        <end position="523"/>
    </location>
</feature>
<keyword evidence="14 18" id="KW-1015">Disulfide bond</keyword>
<keyword evidence="10 18" id="KW-1133">Transmembrane helix</keyword>
<dbReference type="EC" id="1.8.1.8" evidence="18"/>
<comment type="subcellular location">
    <subcellularLocation>
        <location evidence="1 18">Cell inner membrane</location>
        <topology evidence="1 18">Multi-pass membrane protein</topology>
    </subcellularLocation>
</comment>
<feature type="transmembrane region" description="Helical" evidence="18">
    <location>
        <begin position="328"/>
        <end position="356"/>
    </location>
</feature>
<dbReference type="PROSITE" id="PS51352">
    <property type="entry name" value="THIOREDOXIN_2"/>
    <property type="match status" value="1"/>
</dbReference>
<dbReference type="InterPro" id="IPR003834">
    <property type="entry name" value="Cyt_c_assmbl_TM_dom"/>
</dbReference>
<evidence type="ECO:0000259" key="20">
    <source>
        <dbReference type="PROSITE" id="PS51352"/>
    </source>
</evidence>
<name>A0ABM8ZQ31_9VIBR</name>
<evidence type="ECO:0000256" key="9">
    <source>
        <dbReference type="ARBA" id="ARBA00022982"/>
    </source>
</evidence>
<evidence type="ECO:0000256" key="19">
    <source>
        <dbReference type="SAM" id="MobiDB-lite"/>
    </source>
</evidence>
<evidence type="ECO:0000256" key="5">
    <source>
        <dbReference type="ARBA" id="ARBA00022519"/>
    </source>
</evidence>
<evidence type="ECO:0000256" key="6">
    <source>
        <dbReference type="ARBA" id="ARBA00022692"/>
    </source>
</evidence>
<feature type="transmembrane region" description="Helical" evidence="18">
    <location>
        <begin position="248"/>
        <end position="272"/>
    </location>
</feature>
<feature type="transmembrane region" description="Helical" evidence="18">
    <location>
        <begin position="424"/>
        <end position="444"/>
    </location>
</feature>
<dbReference type="Pfam" id="PF13098">
    <property type="entry name" value="Thioredoxin_2"/>
    <property type="match status" value="1"/>
</dbReference>
<protein>
    <recommendedName>
        <fullName evidence="18">Thiol:disulfide interchange protein DsbD</fullName>
        <ecNumber evidence="18">1.8.1.8</ecNumber>
    </recommendedName>
    <alternativeName>
        <fullName evidence="18">Protein-disulfide reductase</fullName>
        <shortName evidence="18">Disulfide reductase</shortName>
    </alternativeName>
</protein>
<keyword evidence="12 18" id="KW-0520">NAD</keyword>
<evidence type="ECO:0000256" key="12">
    <source>
        <dbReference type="ARBA" id="ARBA00023027"/>
    </source>
</evidence>
<evidence type="ECO:0000256" key="10">
    <source>
        <dbReference type="ARBA" id="ARBA00022989"/>
    </source>
</evidence>
<keyword evidence="6 18" id="KW-0812">Transmembrane</keyword>
<keyword evidence="4 18" id="KW-1003">Cell membrane</keyword>
<evidence type="ECO:0000256" key="11">
    <source>
        <dbReference type="ARBA" id="ARBA00023002"/>
    </source>
</evidence>
<dbReference type="SUPFAM" id="SSF52833">
    <property type="entry name" value="Thioredoxin-like"/>
    <property type="match status" value="1"/>
</dbReference>
<dbReference type="NCBIfam" id="NF001419">
    <property type="entry name" value="PRK00293.1"/>
    <property type="match status" value="1"/>
</dbReference>
<keyword evidence="13 18" id="KW-0472">Membrane</keyword>
<accession>A0ABM8ZQ31</accession>
<keyword evidence="8 18" id="KW-0201">Cytochrome c-type biogenesis</keyword>
<feature type="transmembrane region" description="Helical" evidence="18">
    <location>
        <begin position="368"/>
        <end position="388"/>
    </location>
</feature>
<keyword evidence="15 18" id="KW-0676">Redox-active center</keyword>
<dbReference type="InterPro" id="IPR012336">
    <property type="entry name" value="Thioredoxin-like_fold"/>
</dbReference>
<evidence type="ECO:0000256" key="2">
    <source>
        <dbReference type="ARBA" id="ARBA00007241"/>
    </source>
</evidence>
<comment type="caution">
    <text evidence="21">The sequence shown here is derived from an EMBL/GenBank/DDBJ whole genome shotgun (WGS) entry which is preliminary data.</text>
</comment>
<keyword evidence="11 18" id="KW-0560">Oxidoreductase</keyword>
<evidence type="ECO:0000256" key="14">
    <source>
        <dbReference type="ARBA" id="ARBA00023157"/>
    </source>
</evidence>
<feature type="transmembrane region" description="Helical" evidence="18">
    <location>
        <begin position="400"/>
        <end position="418"/>
    </location>
</feature>
<dbReference type="InterPro" id="IPR022910">
    <property type="entry name" value="Thiol_diS_interchange_DbsD"/>
</dbReference>
<evidence type="ECO:0000313" key="22">
    <source>
        <dbReference type="Proteomes" id="UP000838672"/>
    </source>
</evidence>
<feature type="region of interest" description="Disordered" evidence="19">
    <location>
        <begin position="147"/>
        <end position="178"/>
    </location>
</feature>
<keyword evidence="9 18" id="KW-0249">Electron transport</keyword>
<keyword evidence="3 18" id="KW-0813">Transport</keyword>
<feature type="chain" id="PRO_5044899041" description="Thiol:disulfide interchange protein DsbD" evidence="18">
    <location>
        <begin position="20"/>
        <end position="611"/>
    </location>
</feature>
<comment type="catalytic activity">
    <reaction evidence="16 18">
        <text>[protein]-dithiol + NAD(+) = [protein]-disulfide + NADH + H(+)</text>
        <dbReference type="Rhea" id="RHEA:18749"/>
        <dbReference type="Rhea" id="RHEA-COMP:10593"/>
        <dbReference type="Rhea" id="RHEA-COMP:10594"/>
        <dbReference type="ChEBI" id="CHEBI:15378"/>
        <dbReference type="ChEBI" id="CHEBI:29950"/>
        <dbReference type="ChEBI" id="CHEBI:50058"/>
        <dbReference type="ChEBI" id="CHEBI:57540"/>
        <dbReference type="ChEBI" id="CHEBI:57945"/>
        <dbReference type="EC" id="1.8.1.8"/>
    </reaction>
</comment>
<dbReference type="Proteomes" id="UP000838672">
    <property type="component" value="Unassembled WGS sequence"/>
</dbReference>
<dbReference type="RefSeq" id="WP_237464278.1">
    <property type="nucleotide sequence ID" value="NZ_CAKLDI010000001.1"/>
</dbReference>
<dbReference type="HAMAP" id="MF_00399">
    <property type="entry name" value="DbsD"/>
    <property type="match status" value="1"/>
</dbReference>
<dbReference type="Pfam" id="PF02683">
    <property type="entry name" value="DsbD_TM"/>
    <property type="match status" value="1"/>
</dbReference>
<reference evidence="21" key="1">
    <citation type="submission" date="2021-11" db="EMBL/GenBank/DDBJ databases">
        <authorList>
            <person name="Rodrigo-Torres L."/>
            <person name="Arahal R. D."/>
            <person name="Lucena T."/>
        </authorList>
    </citation>
    <scope>NUCLEOTIDE SEQUENCE</scope>
    <source>
        <strain evidence="21">CECT 7929</strain>
    </source>
</reference>
<evidence type="ECO:0000256" key="17">
    <source>
        <dbReference type="ARBA" id="ARBA00047804"/>
    </source>
</evidence>
<evidence type="ECO:0000256" key="18">
    <source>
        <dbReference type="HAMAP-Rule" id="MF_00399"/>
    </source>
</evidence>
<dbReference type="InterPro" id="IPR036249">
    <property type="entry name" value="Thioredoxin-like_sf"/>
</dbReference>